<name>A0A7M7QED2_NASVI</name>
<dbReference type="InterPro" id="IPR015943">
    <property type="entry name" value="WD40/YVTN_repeat-like_dom_sf"/>
</dbReference>
<organism evidence="6 7">
    <name type="scientific">Nasonia vitripennis</name>
    <name type="common">Parasitic wasp</name>
    <dbReference type="NCBI Taxonomy" id="7425"/>
    <lineage>
        <taxon>Eukaryota</taxon>
        <taxon>Metazoa</taxon>
        <taxon>Ecdysozoa</taxon>
        <taxon>Arthropoda</taxon>
        <taxon>Hexapoda</taxon>
        <taxon>Insecta</taxon>
        <taxon>Pterygota</taxon>
        <taxon>Neoptera</taxon>
        <taxon>Endopterygota</taxon>
        <taxon>Hymenoptera</taxon>
        <taxon>Apocrita</taxon>
        <taxon>Proctotrupomorpha</taxon>
        <taxon>Chalcidoidea</taxon>
        <taxon>Pteromalidae</taxon>
        <taxon>Pteromalinae</taxon>
        <taxon>Nasonia</taxon>
    </lineage>
</organism>
<dbReference type="OrthoDB" id="308690at2759"/>
<keyword evidence="3" id="KW-0677">Repeat</keyword>
<dbReference type="GO" id="GO:0005815">
    <property type="term" value="C:microtubule organizing center"/>
    <property type="evidence" value="ECO:0007669"/>
    <property type="project" value="TreeGrafter"/>
</dbReference>
<evidence type="ECO:0000256" key="4">
    <source>
        <dbReference type="ARBA" id="ARBA00022917"/>
    </source>
</evidence>
<dbReference type="InParanoid" id="A0A7M7QED2"/>
<accession>A0A7M7QED2</accession>
<feature type="domain" description="Translation initiation factor beta propellor-like" evidence="5">
    <location>
        <begin position="32"/>
        <end position="156"/>
    </location>
</feature>
<dbReference type="InterPro" id="IPR052778">
    <property type="entry name" value="Centrosome-WD_assoc"/>
</dbReference>
<dbReference type="GO" id="GO:0003743">
    <property type="term" value="F:translation initiation factor activity"/>
    <property type="evidence" value="ECO:0007669"/>
    <property type="project" value="UniProtKB-KW"/>
</dbReference>
<dbReference type="Gene3D" id="2.130.10.10">
    <property type="entry name" value="YVTN repeat-like/Quinoprotein amine dehydrogenase"/>
    <property type="match status" value="2"/>
</dbReference>
<dbReference type="GO" id="GO:1990811">
    <property type="term" value="C:MWP complex"/>
    <property type="evidence" value="ECO:0007669"/>
    <property type="project" value="TreeGrafter"/>
</dbReference>
<keyword evidence="4" id="KW-0648">Protein biosynthesis</keyword>
<proteinExistence type="predicted"/>
<keyword evidence="7" id="KW-1185">Reference proteome</keyword>
<evidence type="ECO:0000256" key="2">
    <source>
        <dbReference type="ARBA" id="ARBA00022574"/>
    </source>
</evidence>
<dbReference type="PANTHER" id="PTHR16220">
    <property type="entry name" value="WD REPEAT PROTEIN 8-RELATED"/>
    <property type="match status" value="1"/>
</dbReference>
<evidence type="ECO:0000313" key="6">
    <source>
        <dbReference type="EnsemblMetazoa" id="XP_031784334"/>
    </source>
</evidence>
<keyword evidence="1" id="KW-0396">Initiation factor</keyword>
<dbReference type="InterPro" id="IPR013979">
    <property type="entry name" value="TIF_beta_prop-like"/>
</dbReference>
<dbReference type="Pfam" id="PF08662">
    <property type="entry name" value="eIF2A"/>
    <property type="match status" value="1"/>
</dbReference>
<dbReference type="RefSeq" id="XP_031784334.1">
    <property type="nucleotide sequence ID" value="XM_031928474.2"/>
</dbReference>
<evidence type="ECO:0000313" key="7">
    <source>
        <dbReference type="Proteomes" id="UP000002358"/>
    </source>
</evidence>
<reference evidence="6" key="1">
    <citation type="submission" date="2021-01" db="UniProtKB">
        <authorList>
            <consortium name="EnsemblMetazoa"/>
        </authorList>
    </citation>
    <scope>IDENTIFICATION</scope>
</reference>
<dbReference type="AlphaFoldDB" id="A0A7M7QED2"/>
<dbReference type="Proteomes" id="UP000002358">
    <property type="component" value="Chromosome 4"/>
</dbReference>
<sequence length="472" mass="53315">MADDASCQVFRINKQLSSFSQDGRFLALANQTNLFIKNTGTFDDYLTFVFPDIIEDIAWSPDSEYILCYSTKKAIIQIFSVCYPEWKFKLTEGSAGLDSVLWAPDCKHIITVADLKVELCIWSLIDHSVIHIEDLKSSTNKGFEFSPNGKHLAVIVSDNGQDTVEIYKTKDWKLSRKLICEGLACIDALCWSPNSEIICIWCAISGLAKMIIYSTVTESYEAIFQPDDNKRTLGSKESLTSCNHFDEKLRGLELVKWMPSGQLLAISGHNETIVLLNCLTWNPTLQLRLEPIVKGGNYLSRVFKECILKESKDSNRATEKTPPSNDKHIMEEVGSRPVNIPIVKTVTYIGGDSSTLAIHTIDIMEFSACGQYLSIRHRIYPGALWVWDVRTNAVDIIILQNNISAIKWNPINPRLLIFTESTHMYEWNPDEISCSSTPRGMTVLDARWHPTSSIVALCGYNRAVIYRFDGQK</sequence>
<dbReference type="GeneID" id="100678989"/>
<evidence type="ECO:0000256" key="3">
    <source>
        <dbReference type="ARBA" id="ARBA00022737"/>
    </source>
</evidence>
<evidence type="ECO:0000256" key="1">
    <source>
        <dbReference type="ARBA" id="ARBA00022540"/>
    </source>
</evidence>
<evidence type="ECO:0000259" key="5">
    <source>
        <dbReference type="Pfam" id="PF08662"/>
    </source>
</evidence>
<protein>
    <recommendedName>
        <fullName evidence="5">Translation initiation factor beta propellor-like domain-containing protein</fullName>
    </recommendedName>
</protein>
<dbReference type="SUPFAM" id="SSF69322">
    <property type="entry name" value="Tricorn protease domain 2"/>
    <property type="match status" value="1"/>
</dbReference>
<dbReference type="PANTHER" id="PTHR16220:SF0">
    <property type="entry name" value="WD REPEAT-CONTAINING PROTEIN WRAP73"/>
    <property type="match status" value="1"/>
</dbReference>
<keyword evidence="2" id="KW-0853">WD repeat</keyword>
<dbReference type="KEGG" id="nvi:100678989"/>
<dbReference type="EnsemblMetazoa" id="XM_031928474">
    <property type="protein sequence ID" value="XP_031784334"/>
    <property type="gene ID" value="LOC100678989"/>
</dbReference>